<evidence type="ECO:0008006" key="3">
    <source>
        <dbReference type="Google" id="ProtNLM"/>
    </source>
</evidence>
<dbReference type="KEGG" id="nft:FBF37_03810"/>
<dbReference type="AlphaFoldDB" id="A0A4P9A478"/>
<keyword evidence="2" id="KW-1185">Reference proteome</keyword>
<evidence type="ECO:0000313" key="1">
    <source>
        <dbReference type="EMBL" id="QCT42619.1"/>
    </source>
</evidence>
<gene>
    <name evidence="1" type="ORF">FBF37_03810</name>
</gene>
<dbReference type="InterPro" id="IPR027417">
    <property type="entry name" value="P-loop_NTPase"/>
</dbReference>
<dbReference type="SUPFAM" id="SSF52540">
    <property type="entry name" value="P-loop containing nucleoside triphosphate hydrolases"/>
    <property type="match status" value="1"/>
</dbReference>
<accession>A0A4P9A478</accession>
<dbReference type="OrthoDB" id="9781848at2"/>
<protein>
    <recommendedName>
        <fullName evidence="3">Uridine kinase</fullName>
    </recommendedName>
</protein>
<reference evidence="1 2" key="1">
    <citation type="submission" date="2019-04" db="EMBL/GenBank/DDBJ databases">
        <title>Saccharibacteria TM7 genomes.</title>
        <authorList>
            <person name="Bor B."/>
            <person name="He X."/>
            <person name="Chen T."/>
            <person name="Dewhirst F.E."/>
        </authorList>
    </citation>
    <scope>NUCLEOTIDE SEQUENCE [LARGE SCALE GENOMIC DNA]</scope>
    <source>
        <strain evidence="1 2">BB001</strain>
    </source>
</reference>
<proteinExistence type="predicted"/>
<dbReference type="Gene3D" id="3.40.50.300">
    <property type="entry name" value="P-loop containing nucleotide triphosphate hydrolases"/>
    <property type="match status" value="1"/>
</dbReference>
<dbReference type="EMBL" id="CP040004">
    <property type="protein sequence ID" value="QCT42619.1"/>
    <property type="molecule type" value="Genomic_DNA"/>
</dbReference>
<organism evidence="1 2">
    <name type="scientific">Candidatus Nanosynbacter featherlites</name>
    <dbReference type="NCBI Taxonomy" id="2572088"/>
    <lineage>
        <taxon>Bacteria</taxon>
        <taxon>Candidatus Saccharimonadota</taxon>
        <taxon>Candidatus Saccharimonadia</taxon>
        <taxon>Candidatus Nanosynbacterales</taxon>
        <taxon>Candidatus Nanosynbacteraceae</taxon>
        <taxon>Candidatus Nanosynbacter</taxon>
    </lineage>
</organism>
<dbReference type="Pfam" id="PF13671">
    <property type="entry name" value="AAA_33"/>
    <property type="match status" value="1"/>
</dbReference>
<dbReference type="Proteomes" id="UP000310639">
    <property type="component" value="Chromosome"/>
</dbReference>
<dbReference type="NCBIfam" id="NF005255">
    <property type="entry name" value="PRK06762.2-2"/>
    <property type="match status" value="1"/>
</dbReference>
<name>A0A4P9A478_9BACT</name>
<evidence type="ECO:0000313" key="2">
    <source>
        <dbReference type="Proteomes" id="UP000310639"/>
    </source>
</evidence>
<sequence>MTSHPLIILRGNSGCGKTSTARLLQRQLGYGAMLVSQDMVRREMLRVKDSESNPAIQLIYDLCMYGNNVGYAVILEGILSNKRYGTMLHQLLNDFQGEKLIYYFDVSFKETVRRHATKPNAHEFGESEMRQWWKDQDILGVPGE</sequence>